<dbReference type="InterPro" id="IPR000241">
    <property type="entry name" value="RlmKL-like_Mtase"/>
</dbReference>
<dbReference type="SUPFAM" id="SSF53335">
    <property type="entry name" value="S-adenosyl-L-methionine-dependent methyltransferases"/>
    <property type="match status" value="1"/>
</dbReference>
<comment type="caution">
    <text evidence="5">The sequence shown here is derived from an EMBL/GenBank/DDBJ whole genome shotgun (WGS) entry which is preliminary data.</text>
</comment>
<keyword evidence="6" id="KW-1185">Reference proteome</keyword>
<keyword evidence="1 5" id="KW-0489">Methyltransferase</keyword>
<keyword evidence="2 5" id="KW-0808">Transferase</keyword>
<dbReference type="InterPro" id="IPR029063">
    <property type="entry name" value="SAM-dependent_MTases_sf"/>
</dbReference>
<dbReference type="Gene3D" id="3.30.2130.30">
    <property type="match status" value="1"/>
</dbReference>
<dbReference type="GO" id="GO:0052915">
    <property type="term" value="F:23S rRNA (guanine(2445)-N(2))-methyltransferase activity"/>
    <property type="evidence" value="ECO:0007669"/>
    <property type="project" value="UniProtKB-EC"/>
</dbReference>
<dbReference type="PROSITE" id="PS01261">
    <property type="entry name" value="UPF0020"/>
    <property type="match status" value="1"/>
</dbReference>
<evidence type="ECO:0000259" key="4">
    <source>
        <dbReference type="PROSITE" id="PS51165"/>
    </source>
</evidence>
<keyword evidence="3" id="KW-0694">RNA-binding</keyword>
<dbReference type="PROSITE" id="PS51165">
    <property type="entry name" value="THUMP"/>
    <property type="match status" value="1"/>
</dbReference>
<gene>
    <name evidence="5" type="primary">rlmL</name>
    <name evidence="5" type="ORF">MM817_01367</name>
</gene>
<evidence type="ECO:0000256" key="2">
    <source>
        <dbReference type="ARBA" id="ARBA00022679"/>
    </source>
</evidence>
<dbReference type="Pfam" id="PF01170">
    <property type="entry name" value="UPF0020"/>
    <property type="match status" value="1"/>
</dbReference>
<dbReference type="AlphaFoldDB" id="A0A9X1VBR2"/>
<dbReference type="Proteomes" id="UP001139263">
    <property type="component" value="Unassembled WGS sequence"/>
</dbReference>
<dbReference type="Pfam" id="PF02926">
    <property type="entry name" value="THUMP"/>
    <property type="match status" value="1"/>
</dbReference>
<evidence type="ECO:0000313" key="5">
    <source>
        <dbReference type="EMBL" id="MCI0183097.1"/>
    </source>
</evidence>
<feature type="domain" description="THUMP" evidence="4">
    <location>
        <begin position="44"/>
        <end position="154"/>
    </location>
</feature>
<name>A0A9X1VBR2_9BACL</name>
<sequence length="388" mass="43699">MEYTFLATAPFGLEAIVARELEELGFHDRTVENGRVYFKADPLGALRCNLWLRTADRVMWVVGQFQAETFDELFEGTKALPWSDWLPRGARFPIEGRSVKSQLSSVPACQSIVKKAIATKLTETYRDSWLEETGPTFSVEVSLLKDQVTLAIDTSGQGLHKRGYRVETGPAPIKETLAAALVLLSRWKAHRPFSDPMCGSGTIAIEAAWIGAGIAPGLLRSFSMESFGWLSTQEIHDIRDEAEAVKEHIPPMNITATDIDAHAAALTTQHALLAGVGKYIQVSQQPLRQFSPVDPYGCLVSNPPYGERMGEDREVRMLYRQLGEIMRKQETWSTFILTSHEEFERLYGKRAEKNRKLYNGRIECHFYQYLGPLPPRPKKESEQQAHLA</sequence>
<reference evidence="5" key="1">
    <citation type="submission" date="2022-03" db="EMBL/GenBank/DDBJ databases">
        <title>Draft Genome Sequence of Firmicute Strain S0AB, a Heterotrophic Iron/Sulfur-Oxidizing Extreme Acidophile.</title>
        <authorList>
            <person name="Vergara E."/>
            <person name="Pakostova E."/>
            <person name="Johnson D.B."/>
            <person name="Holmes D.S."/>
        </authorList>
    </citation>
    <scope>NUCLEOTIDE SEQUENCE</scope>
    <source>
        <strain evidence="5">S0AB</strain>
    </source>
</reference>
<dbReference type="InterPro" id="IPR053943">
    <property type="entry name" value="RlmKL-like_Mtase_CS"/>
</dbReference>
<dbReference type="PANTHER" id="PTHR47313">
    <property type="entry name" value="RIBOSOMAL RNA LARGE SUBUNIT METHYLTRANSFERASE K/L"/>
    <property type="match status" value="1"/>
</dbReference>
<dbReference type="PANTHER" id="PTHR47313:SF1">
    <property type="entry name" value="RIBOSOMAL RNA LARGE SUBUNIT METHYLTRANSFERASE K_L"/>
    <property type="match status" value="1"/>
</dbReference>
<evidence type="ECO:0000256" key="1">
    <source>
        <dbReference type="ARBA" id="ARBA00022603"/>
    </source>
</evidence>
<dbReference type="CDD" id="cd11715">
    <property type="entry name" value="THUMP_AdoMetMT"/>
    <property type="match status" value="1"/>
</dbReference>
<dbReference type="EMBL" id="JALBUF010000003">
    <property type="protein sequence ID" value="MCI0183097.1"/>
    <property type="molecule type" value="Genomic_DNA"/>
</dbReference>
<dbReference type="InterPro" id="IPR004114">
    <property type="entry name" value="THUMP_dom"/>
</dbReference>
<dbReference type="EC" id="2.1.1.173" evidence="5"/>
<organism evidence="5 6">
    <name type="scientific">Sulfoacidibacillus ferrooxidans</name>
    <dbReference type="NCBI Taxonomy" id="2005001"/>
    <lineage>
        <taxon>Bacteria</taxon>
        <taxon>Bacillati</taxon>
        <taxon>Bacillota</taxon>
        <taxon>Bacilli</taxon>
        <taxon>Bacillales</taxon>
        <taxon>Alicyclobacillaceae</taxon>
        <taxon>Sulfoacidibacillus</taxon>
    </lineage>
</organism>
<dbReference type="GO" id="GO:0070043">
    <property type="term" value="F:rRNA (guanine-N7-)-methyltransferase activity"/>
    <property type="evidence" value="ECO:0007669"/>
    <property type="project" value="TreeGrafter"/>
</dbReference>
<evidence type="ECO:0000256" key="3">
    <source>
        <dbReference type="PROSITE-ProRule" id="PRU00529"/>
    </source>
</evidence>
<dbReference type="GO" id="GO:0003723">
    <property type="term" value="F:RNA binding"/>
    <property type="evidence" value="ECO:0007669"/>
    <property type="project" value="UniProtKB-UniRule"/>
</dbReference>
<dbReference type="SMART" id="SM00981">
    <property type="entry name" value="THUMP"/>
    <property type="match status" value="1"/>
</dbReference>
<dbReference type="Pfam" id="PF22020">
    <property type="entry name" value="RlmL_1st"/>
    <property type="match status" value="1"/>
</dbReference>
<dbReference type="InterPro" id="IPR054170">
    <property type="entry name" value="RlmL_1st"/>
</dbReference>
<accession>A0A9X1VBR2</accession>
<dbReference type="Gene3D" id="3.40.50.150">
    <property type="entry name" value="Vaccinia Virus protein VP39"/>
    <property type="match status" value="1"/>
</dbReference>
<proteinExistence type="predicted"/>
<protein>
    <submittedName>
        <fullName evidence="5">Ribosomal RNA large subunit methyltransferase L</fullName>
        <ecNumber evidence="5">2.1.1.173</ecNumber>
    </submittedName>
</protein>
<evidence type="ECO:0000313" key="6">
    <source>
        <dbReference type="Proteomes" id="UP001139263"/>
    </source>
</evidence>